<dbReference type="InterPro" id="IPR006511">
    <property type="entry name" value="SHI_C"/>
</dbReference>
<dbReference type="GO" id="GO:0009851">
    <property type="term" value="P:auxin biosynthetic process"/>
    <property type="evidence" value="ECO:0007669"/>
    <property type="project" value="UniProtKB-KW"/>
</dbReference>
<evidence type="ECO:0000256" key="11">
    <source>
        <dbReference type="SAM" id="MobiDB-lite"/>
    </source>
</evidence>
<sequence length="284" mass="30373">MLGLHNILLIASSQQTQNPHTISSDHHQNNPPNLNNQDCNFNALNNPWSLHKCQELSIARKDVGLSVGDESGASLGTCTDCGNKAKKECKYGRCRTCCKSRGYDCSTHVKSTWIPASKRQERHQVGGGGGYSGSSSGGVKRSRIVSSSQNVTTTTTSNSVSSNAAAPPASLCFDTGSSHQDPSFKQSLPGKVKAPAAFRCIRVTAISGEEAEVLYQATVNICGHVFKGFLYNQGVDEKQAYPCISKVHLESSTNGREFSVPIVEPSNAYAASGNRKLFEATGNK</sequence>
<dbReference type="GO" id="GO:0005634">
    <property type="term" value="C:nucleus"/>
    <property type="evidence" value="ECO:0007669"/>
    <property type="project" value="UniProtKB-SubCell"/>
</dbReference>
<dbReference type="Pfam" id="PF05142">
    <property type="entry name" value="DUF702"/>
    <property type="match status" value="1"/>
</dbReference>
<evidence type="ECO:0000256" key="10">
    <source>
        <dbReference type="ARBA" id="ARBA00023294"/>
    </source>
</evidence>
<dbReference type="FunCoup" id="A0A7J7D7Z7">
    <property type="interactions" value="787"/>
</dbReference>
<dbReference type="Proteomes" id="UP000593562">
    <property type="component" value="Unassembled WGS sequence"/>
</dbReference>
<feature type="region of interest" description="Disordered" evidence="11">
    <location>
        <begin position="117"/>
        <end position="164"/>
    </location>
</feature>
<keyword evidence="8" id="KW-0010">Activator</keyword>
<reference evidence="12 13" key="1">
    <citation type="journal article" date="2020" name="Nat. Commun.">
        <title>Genome of Tripterygium wilfordii and identification of cytochrome P450 involved in triptolide biosynthesis.</title>
        <authorList>
            <person name="Tu L."/>
            <person name="Su P."/>
            <person name="Zhang Z."/>
            <person name="Gao L."/>
            <person name="Wang J."/>
            <person name="Hu T."/>
            <person name="Zhou J."/>
            <person name="Zhang Y."/>
            <person name="Zhao Y."/>
            <person name="Liu Y."/>
            <person name="Song Y."/>
            <person name="Tong Y."/>
            <person name="Lu Y."/>
            <person name="Yang J."/>
            <person name="Xu C."/>
            <person name="Jia M."/>
            <person name="Peters R.J."/>
            <person name="Huang L."/>
            <person name="Gao W."/>
        </authorList>
    </citation>
    <scope>NUCLEOTIDE SEQUENCE [LARGE SCALE GENOMIC DNA]</scope>
    <source>
        <strain evidence="13">cv. XIE 37</strain>
        <tissue evidence="12">Leaf</tissue>
    </source>
</reference>
<dbReference type="InterPro" id="IPR006510">
    <property type="entry name" value="Znf_LRP1"/>
</dbReference>
<feature type="region of interest" description="Disordered" evidence="11">
    <location>
        <begin position="15"/>
        <end position="34"/>
    </location>
</feature>
<gene>
    <name evidence="12" type="ORF">HS088_TW09G00501</name>
</gene>
<evidence type="ECO:0000256" key="9">
    <source>
        <dbReference type="ARBA" id="ARBA00023242"/>
    </source>
</evidence>
<keyword evidence="10" id="KW-0927">Auxin signaling pathway</keyword>
<dbReference type="AlphaFoldDB" id="A0A7J7D7Z7"/>
<evidence type="ECO:0000256" key="1">
    <source>
        <dbReference type="ARBA" id="ARBA00004123"/>
    </source>
</evidence>
<evidence type="ECO:0000256" key="7">
    <source>
        <dbReference type="ARBA" id="ARBA00023125"/>
    </source>
</evidence>
<keyword evidence="7" id="KW-0238">DNA-binding</keyword>
<keyword evidence="6" id="KW-0073">Auxin biosynthesis</keyword>
<dbReference type="InterPro" id="IPR007818">
    <property type="entry name" value="SHI"/>
</dbReference>
<keyword evidence="5" id="KW-0862">Zinc</keyword>
<dbReference type="EMBL" id="JAAARO010000009">
    <property type="protein sequence ID" value="KAF5742453.1"/>
    <property type="molecule type" value="Genomic_DNA"/>
</dbReference>
<name>A0A7J7D7Z7_TRIWF</name>
<proteinExistence type="inferred from homology"/>
<dbReference type="GO" id="GO:0003700">
    <property type="term" value="F:DNA-binding transcription factor activity"/>
    <property type="evidence" value="ECO:0007669"/>
    <property type="project" value="InterPro"/>
</dbReference>
<dbReference type="OrthoDB" id="1913243at2759"/>
<evidence type="ECO:0000313" key="12">
    <source>
        <dbReference type="EMBL" id="KAF5742453.1"/>
    </source>
</evidence>
<keyword evidence="9" id="KW-0539">Nucleus</keyword>
<dbReference type="PANTHER" id="PTHR31604">
    <property type="entry name" value="PROTEIN LATERAL ROOT PRIMORDIUM 1"/>
    <property type="match status" value="1"/>
</dbReference>
<evidence type="ECO:0000256" key="8">
    <source>
        <dbReference type="ARBA" id="ARBA00023159"/>
    </source>
</evidence>
<dbReference type="PANTHER" id="PTHR31604:SF28">
    <property type="entry name" value="PROTEIN SHI RELATED SEQUENCE 6"/>
    <property type="match status" value="1"/>
</dbReference>
<keyword evidence="13" id="KW-1185">Reference proteome</keyword>
<dbReference type="GO" id="GO:0046872">
    <property type="term" value="F:metal ion binding"/>
    <property type="evidence" value="ECO:0007669"/>
    <property type="project" value="UniProtKB-KW"/>
</dbReference>
<feature type="compositionally biased region" description="Gly residues" evidence="11">
    <location>
        <begin position="125"/>
        <end position="136"/>
    </location>
</feature>
<dbReference type="NCBIfam" id="TIGR01624">
    <property type="entry name" value="LRP1_Cterm"/>
    <property type="match status" value="1"/>
</dbReference>
<keyword evidence="3" id="KW-0217">Developmental protein</keyword>
<dbReference type="NCBIfam" id="TIGR01623">
    <property type="entry name" value="put_zinc_LRP1"/>
    <property type="match status" value="1"/>
</dbReference>
<comment type="similarity">
    <text evidence="2">Belongs to the SHI protein family.</text>
</comment>
<accession>A0A7J7D7Z7</accession>
<evidence type="ECO:0000256" key="6">
    <source>
        <dbReference type="ARBA" id="ARBA00023070"/>
    </source>
</evidence>
<organism evidence="12 13">
    <name type="scientific">Tripterygium wilfordii</name>
    <name type="common">Thunder God vine</name>
    <dbReference type="NCBI Taxonomy" id="458696"/>
    <lineage>
        <taxon>Eukaryota</taxon>
        <taxon>Viridiplantae</taxon>
        <taxon>Streptophyta</taxon>
        <taxon>Embryophyta</taxon>
        <taxon>Tracheophyta</taxon>
        <taxon>Spermatophyta</taxon>
        <taxon>Magnoliopsida</taxon>
        <taxon>eudicotyledons</taxon>
        <taxon>Gunneridae</taxon>
        <taxon>Pentapetalae</taxon>
        <taxon>rosids</taxon>
        <taxon>fabids</taxon>
        <taxon>Celastrales</taxon>
        <taxon>Celastraceae</taxon>
        <taxon>Tripterygium</taxon>
    </lineage>
</organism>
<comment type="caution">
    <text evidence="12">The sequence shown here is derived from an EMBL/GenBank/DDBJ whole genome shotgun (WGS) entry which is preliminary data.</text>
</comment>
<dbReference type="InParanoid" id="A0A7J7D7Z7"/>
<evidence type="ECO:0000256" key="2">
    <source>
        <dbReference type="ARBA" id="ARBA00006911"/>
    </source>
</evidence>
<dbReference type="GO" id="GO:0003677">
    <property type="term" value="F:DNA binding"/>
    <property type="evidence" value="ECO:0007669"/>
    <property type="project" value="UniProtKB-KW"/>
</dbReference>
<feature type="compositionally biased region" description="Low complexity" evidence="11">
    <location>
        <begin position="137"/>
        <end position="164"/>
    </location>
</feature>
<protein>
    <submittedName>
        <fullName evidence="12">Putative transcription factor</fullName>
    </submittedName>
</protein>
<keyword evidence="4" id="KW-0479">Metal-binding</keyword>
<dbReference type="GO" id="GO:0045893">
    <property type="term" value="P:positive regulation of DNA-templated transcription"/>
    <property type="evidence" value="ECO:0007669"/>
    <property type="project" value="TreeGrafter"/>
</dbReference>
<comment type="subcellular location">
    <subcellularLocation>
        <location evidence="1">Nucleus</location>
    </subcellularLocation>
</comment>
<evidence type="ECO:0000256" key="5">
    <source>
        <dbReference type="ARBA" id="ARBA00022833"/>
    </source>
</evidence>
<evidence type="ECO:0000256" key="4">
    <source>
        <dbReference type="ARBA" id="ARBA00022723"/>
    </source>
</evidence>
<evidence type="ECO:0000256" key="3">
    <source>
        <dbReference type="ARBA" id="ARBA00022473"/>
    </source>
</evidence>
<evidence type="ECO:0000313" key="13">
    <source>
        <dbReference type="Proteomes" id="UP000593562"/>
    </source>
</evidence>
<dbReference type="GO" id="GO:0009734">
    <property type="term" value="P:auxin-activated signaling pathway"/>
    <property type="evidence" value="ECO:0007669"/>
    <property type="project" value="UniProtKB-KW"/>
</dbReference>